<dbReference type="Proteomes" id="UP000836402">
    <property type="component" value="Unassembled WGS sequence"/>
</dbReference>
<evidence type="ECO:0000256" key="1">
    <source>
        <dbReference type="SAM" id="MobiDB-lite"/>
    </source>
</evidence>
<proteinExistence type="predicted"/>
<dbReference type="EMBL" id="CAJHJG010004533">
    <property type="protein sequence ID" value="CAD6941911.1"/>
    <property type="molecule type" value="Genomic_DNA"/>
</dbReference>
<evidence type="ECO:0000313" key="3">
    <source>
        <dbReference type="EMBL" id="CAD6941911.1"/>
    </source>
</evidence>
<organism evidence="3 4">
    <name type="scientific">Tilletia caries</name>
    <name type="common">wheat bunt fungus</name>
    <dbReference type="NCBI Taxonomy" id="13290"/>
    <lineage>
        <taxon>Eukaryota</taxon>
        <taxon>Fungi</taxon>
        <taxon>Dikarya</taxon>
        <taxon>Basidiomycota</taxon>
        <taxon>Ustilaginomycotina</taxon>
        <taxon>Exobasidiomycetes</taxon>
        <taxon>Tilletiales</taxon>
        <taxon>Tilletiaceae</taxon>
        <taxon>Tilletia</taxon>
    </lineage>
</organism>
<comment type="caution">
    <text evidence="3">The sequence shown here is derived from an EMBL/GenBank/DDBJ whole genome shotgun (WGS) entry which is preliminary data.</text>
</comment>
<name>A0ABN7J3C6_9BASI</name>
<gene>
    <name evidence="3" type="ORF">JKIAZH3_G921</name>
</gene>
<evidence type="ECO:0000313" key="4">
    <source>
        <dbReference type="Proteomes" id="UP000836402"/>
    </source>
</evidence>
<reference evidence="3" key="1">
    <citation type="submission" date="2020-10" db="EMBL/GenBank/DDBJ databases">
        <authorList>
            <person name="Sedaghatjoo S."/>
        </authorList>
    </citation>
    <scope>NUCLEOTIDE SEQUENCE</scope>
    <source>
        <strain evidence="3">AZH3</strain>
    </source>
</reference>
<dbReference type="SUPFAM" id="SSF53223">
    <property type="entry name" value="Aminoacid dehydrogenase-like, N-terminal domain"/>
    <property type="match status" value="1"/>
</dbReference>
<keyword evidence="4" id="KW-1185">Reference proteome</keyword>
<protein>
    <recommendedName>
        <fullName evidence="2">Shikimate dehydrogenase substrate binding N-terminal domain-containing protein</fullName>
    </recommendedName>
</protein>
<evidence type="ECO:0000259" key="2">
    <source>
        <dbReference type="Pfam" id="PF08501"/>
    </source>
</evidence>
<dbReference type="InterPro" id="IPR046346">
    <property type="entry name" value="Aminoacid_DH-like_N_sf"/>
</dbReference>
<feature type="region of interest" description="Disordered" evidence="1">
    <location>
        <begin position="73"/>
        <end position="95"/>
    </location>
</feature>
<dbReference type="Pfam" id="PF08501">
    <property type="entry name" value="Shikimate_dh_N"/>
    <property type="match status" value="1"/>
</dbReference>
<accession>A0ABN7J3C6</accession>
<dbReference type="InterPro" id="IPR022893">
    <property type="entry name" value="Shikimate_DH_fam"/>
</dbReference>
<feature type="compositionally biased region" description="Polar residues" evidence="1">
    <location>
        <begin position="26"/>
        <end position="54"/>
    </location>
</feature>
<dbReference type="PANTHER" id="PTHR21089">
    <property type="entry name" value="SHIKIMATE DEHYDROGENASE"/>
    <property type="match status" value="1"/>
</dbReference>
<feature type="domain" description="Shikimate dehydrogenase substrate binding N-terminal" evidence="2">
    <location>
        <begin position="225"/>
        <end position="292"/>
    </location>
</feature>
<dbReference type="PANTHER" id="PTHR21089:SF1">
    <property type="entry name" value="BIFUNCTIONAL 3-DEHYDROQUINATE DEHYDRATASE_SHIKIMATE DEHYDROGENASE, CHLOROPLASTIC"/>
    <property type="match status" value="1"/>
</dbReference>
<sequence>MFEKREEIFDLILRDLPEPAADEAQANPSNGTAEPASSTTEGIASTQGASTASAPQDEAALLSLHGNTTMMHHPSEACLSPLSNTSKHGHRWVGSPQPLLNDDQHSSMSLTQHRWMLELLHREERSAVAMAVDIAVWQLAAAGFDHGPFTLRVHLKILDDGIFSHVISACPDPNSSTNQACTAIGFDIILVGGSGSTTDAHALSFVQTQQALQSVGKLPARRFALLGHPIAHSLSPLLHNTGFGLLGLPHGYSRLETENIDDGAVEAFLRSPDFGGLSVTIPHKLAIMEKLDL</sequence>
<feature type="non-terminal residue" evidence="3">
    <location>
        <position position="293"/>
    </location>
</feature>
<dbReference type="Gene3D" id="3.40.50.10860">
    <property type="entry name" value="Leucine Dehydrogenase, chain A, domain 1"/>
    <property type="match status" value="1"/>
</dbReference>
<feature type="region of interest" description="Disordered" evidence="1">
    <location>
        <begin position="15"/>
        <end position="55"/>
    </location>
</feature>
<dbReference type="InterPro" id="IPR013708">
    <property type="entry name" value="Shikimate_DH-bd_N"/>
</dbReference>